<keyword evidence="3" id="KW-1185">Reference proteome</keyword>
<reference evidence="2 3" key="1">
    <citation type="submission" date="2018-11" db="EMBL/GenBank/DDBJ databases">
        <authorList>
            <person name="Li F."/>
        </authorList>
    </citation>
    <scope>NUCLEOTIDE SEQUENCE [LARGE SCALE GENOMIC DNA]</scope>
    <source>
        <strain evidence="2 3">Gsoil 097</strain>
    </source>
</reference>
<keyword evidence="1" id="KW-1133">Transmembrane helix</keyword>
<dbReference type="Pfam" id="PF20225">
    <property type="entry name" value="DUF6584"/>
    <property type="match status" value="1"/>
</dbReference>
<proteinExistence type="predicted"/>
<organism evidence="2 3">
    <name type="scientific">Nocardioides marmoriginsengisoli</name>
    <dbReference type="NCBI Taxonomy" id="661483"/>
    <lineage>
        <taxon>Bacteria</taxon>
        <taxon>Bacillati</taxon>
        <taxon>Actinomycetota</taxon>
        <taxon>Actinomycetes</taxon>
        <taxon>Propionibacteriales</taxon>
        <taxon>Nocardioidaceae</taxon>
        <taxon>Nocardioides</taxon>
    </lineage>
</organism>
<gene>
    <name evidence="2" type="ORF">EFK50_10525</name>
</gene>
<dbReference type="RefSeq" id="WP_123227515.1">
    <property type="nucleotide sequence ID" value="NZ_RJSE01000007.1"/>
</dbReference>
<evidence type="ECO:0000313" key="3">
    <source>
        <dbReference type="Proteomes" id="UP000267128"/>
    </source>
</evidence>
<dbReference type="Proteomes" id="UP000267128">
    <property type="component" value="Unassembled WGS sequence"/>
</dbReference>
<keyword evidence="1" id="KW-0472">Membrane</keyword>
<protein>
    <submittedName>
        <fullName evidence="2">Uncharacterized protein</fullName>
    </submittedName>
</protein>
<evidence type="ECO:0000313" key="2">
    <source>
        <dbReference type="EMBL" id="RNL62218.1"/>
    </source>
</evidence>
<evidence type="ECO:0000256" key="1">
    <source>
        <dbReference type="SAM" id="Phobius"/>
    </source>
</evidence>
<dbReference type="AlphaFoldDB" id="A0A3N0CFK0"/>
<comment type="caution">
    <text evidence="2">The sequence shown here is derived from an EMBL/GenBank/DDBJ whole genome shotgun (WGS) entry which is preliminary data.</text>
</comment>
<dbReference type="InterPro" id="IPR046491">
    <property type="entry name" value="DUF6584"/>
</dbReference>
<name>A0A3N0CFK0_9ACTN</name>
<dbReference type="OrthoDB" id="3381914at2"/>
<dbReference type="EMBL" id="RJSE01000007">
    <property type="protein sequence ID" value="RNL62218.1"/>
    <property type="molecule type" value="Genomic_DNA"/>
</dbReference>
<sequence>MLNRERVLQRVEDDLQRGHTHVAIQRLTTLVQGIPTDLDLRRRLAAVHRSTGNLVEAGRWSYFEAERDQASVDAFERARQDPRGRLKALNWPRDQWGEAPERVRRTLEELEAAPRYRGAKETSEASRWDAVLRAGWAAFALVNVAAWGFGYVALVRWIW</sequence>
<keyword evidence="1" id="KW-0812">Transmembrane</keyword>
<accession>A0A3N0CFK0</accession>
<feature type="transmembrane region" description="Helical" evidence="1">
    <location>
        <begin position="136"/>
        <end position="158"/>
    </location>
</feature>